<dbReference type="AlphaFoldDB" id="A0AAJ2NQ22"/>
<comment type="caution">
    <text evidence="3">The sequence shown here is derived from an EMBL/GenBank/DDBJ whole genome shotgun (WGS) entry which is preliminary data.</text>
</comment>
<proteinExistence type="predicted"/>
<dbReference type="Pfam" id="PF00395">
    <property type="entry name" value="SLH"/>
    <property type="match status" value="3"/>
</dbReference>
<sequence>MVKKIVFSFILLQVVFGVSVTLASWEAEPNNTIQQANPISANGEYSGVISSSSDVDFFGFTVNEPGNLTISMPNNVDSSWYITLYNSSGAQLNWTYTDRGQFVSGDKKDEIGLSPGTYYISVGNSYNAINIPYIFKLKFDKKGLFEQEPNDSVQTATPFSLNNEYRGNLNSSADEDYYRFSLNEPGNITMSMPNDPNSAWYIYLYNSSGKELTYFNTKRGQFVTGSTSDEIGLPAGTYYIRVSDSYDASKKPYLLNIQFEQSRFYEQELNNTTQDATVIDINYRYQGVINTSNDTDFYRFDVDSPGSYTISIPNNEEVSWGLTIWDQHGDIIDAFTTERGSFISNVSSKRVGLKKGTYYLQVGHPYGSNPSKIPYSFAIEHQQFNDMNVNYWAYNEIAFLESKGIIKGYSNGTFRPGNQVTRSQAATMISRALGLSLNNVTNPGYRDVSTDFHSYREIAAVTNAGIFPKNATFRPNDNLTRAEMAAVLVKAYNLTGTYDGAITDVRDPELLKHVQALAGNGITNIYSDNTFRPNNDVTRAQFSAFFSRILDESFRD</sequence>
<dbReference type="InterPro" id="IPR007280">
    <property type="entry name" value="Peptidase_C_arc/bac"/>
</dbReference>
<keyword evidence="1" id="KW-0732">Signal</keyword>
<dbReference type="PANTHER" id="PTHR43308">
    <property type="entry name" value="OUTER MEMBRANE PROTEIN ALPHA-RELATED"/>
    <property type="match status" value="1"/>
</dbReference>
<name>A0AAJ2NQ22_ALKPS</name>
<dbReference type="RefSeq" id="WP_323467130.1">
    <property type="nucleotide sequence ID" value="NZ_CP144224.1"/>
</dbReference>
<evidence type="ECO:0000256" key="1">
    <source>
        <dbReference type="ARBA" id="ARBA00022729"/>
    </source>
</evidence>
<dbReference type="SUPFAM" id="SSF89260">
    <property type="entry name" value="Collagen-binding domain"/>
    <property type="match status" value="3"/>
</dbReference>
<evidence type="ECO:0000313" key="4">
    <source>
        <dbReference type="Proteomes" id="UP001285636"/>
    </source>
</evidence>
<accession>A0AAJ2NQ22</accession>
<dbReference type="Pfam" id="PF04151">
    <property type="entry name" value="PPC"/>
    <property type="match status" value="2"/>
</dbReference>
<dbReference type="Gene3D" id="2.60.120.380">
    <property type="match status" value="3"/>
</dbReference>
<dbReference type="EMBL" id="JAWJAY010000003">
    <property type="protein sequence ID" value="MDV2886346.1"/>
    <property type="molecule type" value="Genomic_DNA"/>
</dbReference>
<feature type="domain" description="SLH" evidence="2">
    <location>
        <begin position="497"/>
        <end position="556"/>
    </location>
</feature>
<evidence type="ECO:0000259" key="2">
    <source>
        <dbReference type="PROSITE" id="PS51272"/>
    </source>
</evidence>
<feature type="domain" description="SLH" evidence="2">
    <location>
        <begin position="380"/>
        <end position="443"/>
    </location>
</feature>
<evidence type="ECO:0000313" key="3">
    <source>
        <dbReference type="EMBL" id="MDV2886346.1"/>
    </source>
</evidence>
<reference evidence="3" key="1">
    <citation type="submission" date="2023-10" db="EMBL/GenBank/DDBJ databases">
        <title>Screening of Alkalihalophilus pseudofirmusBZ-TG-HK211 and Its Alleviation of Salt Stress on Rapeseed Growth.</title>
        <authorList>
            <person name="Zhao B."/>
            <person name="Guo T."/>
        </authorList>
    </citation>
    <scope>NUCLEOTIDE SEQUENCE</scope>
    <source>
        <strain evidence="3">BZ-TG-HK211</strain>
    </source>
</reference>
<organism evidence="3 4">
    <name type="scientific">Alkalihalophilus pseudofirmus</name>
    <name type="common">Bacillus pseudofirmus</name>
    <dbReference type="NCBI Taxonomy" id="79885"/>
    <lineage>
        <taxon>Bacteria</taxon>
        <taxon>Bacillati</taxon>
        <taxon>Bacillota</taxon>
        <taxon>Bacilli</taxon>
        <taxon>Bacillales</taxon>
        <taxon>Bacillaceae</taxon>
        <taxon>Alkalihalophilus</taxon>
    </lineage>
</organism>
<dbReference type="Proteomes" id="UP001285636">
    <property type="component" value="Unassembled WGS sequence"/>
</dbReference>
<dbReference type="InterPro" id="IPR051465">
    <property type="entry name" value="Cell_Envelope_Struct_Comp"/>
</dbReference>
<protein>
    <submittedName>
        <fullName evidence="3">S-layer homology domain-containing protein</fullName>
    </submittedName>
</protein>
<dbReference type="PROSITE" id="PS51272">
    <property type="entry name" value="SLH"/>
    <property type="match status" value="3"/>
</dbReference>
<feature type="domain" description="SLH" evidence="2">
    <location>
        <begin position="444"/>
        <end position="496"/>
    </location>
</feature>
<gene>
    <name evidence="3" type="ORF">RYX45_14240</name>
</gene>
<dbReference type="InterPro" id="IPR001119">
    <property type="entry name" value="SLH_dom"/>
</dbReference>